<keyword evidence="3" id="KW-1185">Reference proteome</keyword>
<dbReference type="RefSeq" id="XP_001839322.2">
    <property type="nucleotide sequence ID" value="XM_001839270.2"/>
</dbReference>
<proteinExistence type="predicted"/>
<feature type="region of interest" description="Disordered" evidence="1">
    <location>
        <begin position="1"/>
        <end position="59"/>
    </location>
</feature>
<dbReference type="AlphaFoldDB" id="A8P7A9"/>
<evidence type="ECO:0000313" key="2">
    <source>
        <dbReference type="EMBL" id="EAU82438.2"/>
    </source>
</evidence>
<sequence>MVKRQNNRTALHMSCLQGQQTAHEVEPPGPRKNFDPPARLESQNVPQRPENPPPQHVVFGDDIMMGAMEQMNSSG</sequence>
<dbReference type="Proteomes" id="UP000001861">
    <property type="component" value="Unassembled WGS sequence"/>
</dbReference>
<gene>
    <name evidence="2" type="ORF">CC1G_08189</name>
</gene>
<protein>
    <submittedName>
        <fullName evidence="2">Uncharacterized protein</fullName>
    </submittedName>
</protein>
<dbReference type="GeneID" id="6015932"/>
<dbReference type="HOGENOM" id="CLU_2670977_0_0_1"/>
<evidence type="ECO:0000256" key="1">
    <source>
        <dbReference type="SAM" id="MobiDB-lite"/>
    </source>
</evidence>
<dbReference type="EMBL" id="AACS02000005">
    <property type="protein sequence ID" value="EAU82438.2"/>
    <property type="molecule type" value="Genomic_DNA"/>
</dbReference>
<evidence type="ECO:0000313" key="3">
    <source>
        <dbReference type="Proteomes" id="UP000001861"/>
    </source>
</evidence>
<name>A8P7A9_COPC7</name>
<accession>A8P7A9</accession>
<organism evidence="2 3">
    <name type="scientific">Coprinopsis cinerea (strain Okayama-7 / 130 / ATCC MYA-4618 / FGSC 9003)</name>
    <name type="common">Inky cap fungus</name>
    <name type="synonym">Hormographiella aspergillata</name>
    <dbReference type="NCBI Taxonomy" id="240176"/>
    <lineage>
        <taxon>Eukaryota</taxon>
        <taxon>Fungi</taxon>
        <taxon>Dikarya</taxon>
        <taxon>Basidiomycota</taxon>
        <taxon>Agaricomycotina</taxon>
        <taxon>Agaricomycetes</taxon>
        <taxon>Agaricomycetidae</taxon>
        <taxon>Agaricales</taxon>
        <taxon>Agaricineae</taxon>
        <taxon>Psathyrellaceae</taxon>
        <taxon>Coprinopsis</taxon>
    </lineage>
</organism>
<dbReference type="VEuPathDB" id="FungiDB:CC1G_08189"/>
<reference evidence="2 3" key="1">
    <citation type="journal article" date="2010" name="Proc. Natl. Acad. Sci. U.S.A.">
        <title>Insights into evolution of multicellular fungi from the assembled chromosomes of the mushroom Coprinopsis cinerea (Coprinus cinereus).</title>
        <authorList>
            <person name="Stajich J.E."/>
            <person name="Wilke S.K."/>
            <person name="Ahren D."/>
            <person name="Au C.H."/>
            <person name="Birren B.W."/>
            <person name="Borodovsky M."/>
            <person name="Burns C."/>
            <person name="Canback B."/>
            <person name="Casselton L.A."/>
            <person name="Cheng C.K."/>
            <person name="Deng J."/>
            <person name="Dietrich F.S."/>
            <person name="Fargo D.C."/>
            <person name="Farman M.L."/>
            <person name="Gathman A.C."/>
            <person name="Goldberg J."/>
            <person name="Guigo R."/>
            <person name="Hoegger P.J."/>
            <person name="Hooker J.B."/>
            <person name="Huggins A."/>
            <person name="James T.Y."/>
            <person name="Kamada T."/>
            <person name="Kilaru S."/>
            <person name="Kodira C."/>
            <person name="Kues U."/>
            <person name="Kupfer D."/>
            <person name="Kwan H.S."/>
            <person name="Lomsadze A."/>
            <person name="Li W."/>
            <person name="Lilly W.W."/>
            <person name="Ma L.J."/>
            <person name="Mackey A.J."/>
            <person name="Manning G."/>
            <person name="Martin F."/>
            <person name="Muraguchi H."/>
            <person name="Natvig D.O."/>
            <person name="Palmerini H."/>
            <person name="Ramesh M.A."/>
            <person name="Rehmeyer C.J."/>
            <person name="Roe B.A."/>
            <person name="Shenoy N."/>
            <person name="Stanke M."/>
            <person name="Ter-Hovhannisyan V."/>
            <person name="Tunlid A."/>
            <person name="Velagapudi R."/>
            <person name="Vision T.J."/>
            <person name="Zeng Q."/>
            <person name="Zolan M.E."/>
            <person name="Pukkila P.J."/>
        </authorList>
    </citation>
    <scope>NUCLEOTIDE SEQUENCE [LARGE SCALE GENOMIC DNA]</scope>
    <source>
        <strain evidence="3">Okayama-7 / 130 / ATCC MYA-4618 / FGSC 9003</strain>
    </source>
</reference>
<comment type="caution">
    <text evidence="2">The sequence shown here is derived from an EMBL/GenBank/DDBJ whole genome shotgun (WGS) entry which is preliminary data.</text>
</comment>
<dbReference type="InParanoid" id="A8P7A9"/>
<dbReference type="KEGG" id="cci:CC1G_08189"/>